<evidence type="ECO:0000259" key="2">
    <source>
        <dbReference type="Pfam" id="PF00651"/>
    </source>
</evidence>
<keyword evidence="4" id="KW-1185">Reference proteome</keyword>
<accession>A0AAD7MJP8</accession>
<evidence type="ECO:0000313" key="4">
    <source>
        <dbReference type="Proteomes" id="UP001215598"/>
    </source>
</evidence>
<organism evidence="3 4">
    <name type="scientific">Mycena metata</name>
    <dbReference type="NCBI Taxonomy" id="1033252"/>
    <lineage>
        <taxon>Eukaryota</taxon>
        <taxon>Fungi</taxon>
        <taxon>Dikarya</taxon>
        <taxon>Basidiomycota</taxon>
        <taxon>Agaricomycotina</taxon>
        <taxon>Agaricomycetes</taxon>
        <taxon>Agaricomycetidae</taxon>
        <taxon>Agaricales</taxon>
        <taxon>Marasmiineae</taxon>
        <taxon>Mycenaceae</taxon>
        <taxon>Mycena</taxon>
    </lineage>
</organism>
<dbReference type="Proteomes" id="UP001215598">
    <property type="component" value="Unassembled WGS sequence"/>
</dbReference>
<dbReference type="AlphaFoldDB" id="A0AAD7MJP8"/>
<evidence type="ECO:0000313" key="3">
    <source>
        <dbReference type="EMBL" id="KAJ7719903.1"/>
    </source>
</evidence>
<evidence type="ECO:0000256" key="1">
    <source>
        <dbReference type="SAM" id="MobiDB-lite"/>
    </source>
</evidence>
<dbReference type="InterPro" id="IPR011333">
    <property type="entry name" value="SKP1/BTB/POZ_sf"/>
</dbReference>
<sequence length="333" mass="37975">MEDAPRNKRRRTDTEAQSEPEPAEIPLTRSTEYWFDDGNIILQVEFTQFRLVKSILSMHSSVFRDMFSLPLPADEPTVENCVVVVLRGDTVQDWALFLGVMFPKSHSTELPDVELLVAMLRLSKKYDFALFREGCVRRLKQEFPSTLQEFDVVSGGWTFINVDAGRNEDSFFSLISVAREIDLSSVLPALYYTILGNMGSKRMPKVGAIPYISTTDRLACLRGYPTVLQLQATTTLTWLDVKSTPRHIPSQNCIHPRRCAAAVEKIYLGVSSPYLPVTWPLSKWNSDWDDEMCSHCETKAKEIYEAGRETCWEQLPAVFGLLNWTELKALDFE</sequence>
<protein>
    <recommendedName>
        <fullName evidence="2">BTB domain-containing protein</fullName>
    </recommendedName>
</protein>
<dbReference type="SUPFAM" id="SSF54695">
    <property type="entry name" value="POZ domain"/>
    <property type="match status" value="1"/>
</dbReference>
<reference evidence="3" key="1">
    <citation type="submission" date="2023-03" db="EMBL/GenBank/DDBJ databases">
        <title>Massive genome expansion in bonnet fungi (Mycena s.s.) driven by repeated elements and novel gene families across ecological guilds.</title>
        <authorList>
            <consortium name="Lawrence Berkeley National Laboratory"/>
            <person name="Harder C.B."/>
            <person name="Miyauchi S."/>
            <person name="Viragh M."/>
            <person name="Kuo A."/>
            <person name="Thoen E."/>
            <person name="Andreopoulos B."/>
            <person name="Lu D."/>
            <person name="Skrede I."/>
            <person name="Drula E."/>
            <person name="Henrissat B."/>
            <person name="Morin E."/>
            <person name="Kohler A."/>
            <person name="Barry K."/>
            <person name="LaButti K."/>
            <person name="Morin E."/>
            <person name="Salamov A."/>
            <person name="Lipzen A."/>
            <person name="Mereny Z."/>
            <person name="Hegedus B."/>
            <person name="Baldrian P."/>
            <person name="Stursova M."/>
            <person name="Weitz H."/>
            <person name="Taylor A."/>
            <person name="Grigoriev I.V."/>
            <person name="Nagy L.G."/>
            <person name="Martin F."/>
            <person name="Kauserud H."/>
        </authorList>
    </citation>
    <scope>NUCLEOTIDE SEQUENCE</scope>
    <source>
        <strain evidence="3">CBHHK182m</strain>
    </source>
</reference>
<feature type="region of interest" description="Disordered" evidence="1">
    <location>
        <begin position="1"/>
        <end position="23"/>
    </location>
</feature>
<feature type="domain" description="BTB" evidence="2">
    <location>
        <begin position="40"/>
        <end position="141"/>
    </location>
</feature>
<proteinExistence type="predicted"/>
<comment type="caution">
    <text evidence="3">The sequence shown here is derived from an EMBL/GenBank/DDBJ whole genome shotgun (WGS) entry which is preliminary data.</text>
</comment>
<dbReference type="EMBL" id="JARKIB010000246">
    <property type="protein sequence ID" value="KAJ7719903.1"/>
    <property type="molecule type" value="Genomic_DNA"/>
</dbReference>
<name>A0AAD7MJP8_9AGAR</name>
<dbReference type="Pfam" id="PF00651">
    <property type="entry name" value="BTB"/>
    <property type="match status" value="1"/>
</dbReference>
<dbReference type="Gene3D" id="3.30.710.10">
    <property type="entry name" value="Potassium Channel Kv1.1, Chain A"/>
    <property type="match status" value="1"/>
</dbReference>
<gene>
    <name evidence="3" type="ORF">B0H16DRAFT_1336413</name>
</gene>
<dbReference type="InterPro" id="IPR000210">
    <property type="entry name" value="BTB/POZ_dom"/>
</dbReference>